<name>A0A1V5MDI0_UNCT6</name>
<feature type="region of interest" description="Disordered" evidence="2">
    <location>
        <begin position="1"/>
        <end position="20"/>
    </location>
</feature>
<feature type="domain" description="Acetyl xylan esterase" evidence="3">
    <location>
        <begin position="46"/>
        <end position="201"/>
    </location>
</feature>
<dbReference type="Pfam" id="PF05448">
    <property type="entry name" value="AXE1"/>
    <property type="match status" value="1"/>
</dbReference>
<evidence type="ECO:0000256" key="1">
    <source>
        <dbReference type="ARBA" id="ARBA00022801"/>
    </source>
</evidence>
<dbReference type="PROSITE" id="PS00708">
    <property type="entry name" value="PRO_ENDOPEP_SER"/>
    <property type="match status" value="1"/>
</dbReference>
<keyword evidence="1" id="KW-0378">Hydrolase</keyword>
<dbReference type="EMBL" id="MWAK01000188">
    <property type="protein sequence ID" value="OPZ91278.1"/>
    <property type="molecule type" value="Genomic_DNA"/>
</dbReference>
<dbReference type="PANTHER" id="PTHR22946">
    <property type="entry name" value="DIENELACTONE HYDROLASE DOMAIN-CONTAINING PROTEIN-RELATED"/>
    <property type="match status" value="1"/>
</dbReference>
<accession>A0A1V5MDI0</accession>
<dbReference type="InterPro" id="IPR029058">
    <property type="entry name" value="AB_hydrolase_fold"/>
</dbReference>
<dbReference type="AlphaFoldDB" id="A0A1V5MDI0"/>
<dbReference type="InterPro" id="IPR002471">
    <property type="entry name" value="Pept_S9_AS"/>
</dbReference>
<dbReference type="InterPro" id="IPR050261">
    <property type="entry name" value="FrsA_esterase"/>
</dbReference>
<protein>
    <submittedName>
        <fullName evidence="4">Acetyl xylan esterase (AXE1)</fullName>
    </submittedName>
</protein>
<gene>
    <name evidence="4" type="ORF">BWY73_01134</name>
</gene>
<organism evidence="4">
    <name type="scientific">candidate division TA06 bacterium ADurb.Bin417</name>
    <dbReference type="NCBI Taxonomy" id="1852828"/>
    <lineage>
        <taxon>Bacteria</taxon>
        <taxon>Bacteria division TA06</taxon>
    </lineage>
</organism>
<dbReference type="Gene3D" id="3.40.50.1820">
    <property type="entry name" value="alpha/beta hydrolase"/>
    <property type="match status" value="1"/>
</dbReference>
<dbReference type="GO" id="GO:0004252">
    <property type="term" value="F:serine-type endopeptidase activity"/>
    <property type="evidence" value="ECO:0007669"/>
    <property type="project" value="InterPro"/>
</dbReference>
<dbReference type="InterPro" id="IPR008391">
    <property type="entry name" value="AXE1_dom"/>
</dbReference>
<evidence type="ECO:0000313" key="4">
    <source>
        <dbReference type="EMBL" id="OPZ91278.1"/>
    </source>
</evidence>
<dbReference type="PANTHER" id="PTHR22946:SF9">
    <property type="entry name" value="POLYKETIDE TRANSFERASE AF380"/>
    <property type="match status" value="1"/>
</dbReference>
<sequence length="408" mass="44396">MKRRLPTGSSDGQPGPSRIPWDIKNLSAAPEFEAAPEHDDGEVKAIFYQGLPWRGKGTGVFAYYAIPRAGGKSKIPAMVLVHGGGGSAFVPWVRLWAGRGYAAIAMDTCGCVSGGGYQNHPRHPRGGPPGWGGFDQVDQPIEDQWTCHAVADVILAHSLIRSFPEVDPNKTGLTGISWGGYLTCIAAGVDPRFKFAAPVYGCGFLGDNSIWLDDFRRMGTEKSGRWLRLWDPSVYLPLVKTPLLWVTGPTDAAYPLDSLQKSYRLPPSPRTLCVRVGMTHGHGGPGENPEEIRTRAEARLKGGIDLARITAAGREGRRAFVSFEGRVPVVKAELNYTTDAGPWRERKWQTIPAELDAAAGRAEGPLPKGATVYYFNLADERRLVVSSEHEEILTFNGTANNQTTALFT</sequence>
<dbReference type="GO" id="GO:0006508">
    <property type="term" value="P:proteolysis"/>
    <property type="evidence" value="ECO:0007669"/>
    <property type="project" value="InterPro"/>
</dbReference>
<evidence type="ECO:0000256" key="2">
    <source>
        <dbReference type="SAM" id="MobiDB-lite"/>
    </source>
</evidence>
<dbReference type="Proteomes" id="UP000485484">
    <property type="component" value="Unassembled WGS sequence"/>
</dbReference>
<reference evidence="4" key="1">
    <citation type="submission" date="2017-02" db="EMBL/GenBank/DDBJ databases">
        <title>Delving into the versatile metabolic prowess of the omnipresent phylum Bacteroidetes.</title>
        <authorList>
            <person name="Nobu M.K."/>
            <person name="Mei R."/>
            <person name="Narihiro T."/>
            <person name="Kuroda K."/>
            <person name="Liu W.-T."/>
        </authorList>
    </citation>
    <scope>NUCLEOTIDE SEQUENCE</scope>
    <source>
        <strain evidence="4">ADurb.Bin417</strain>
    </source>
</reference>
<dbReference type="GO" id="GO:0052689">
    <property type="term" value="F:carboxylic ester hydrolase activity"/>
    <property type="evidence" value="ECO:0007669"/>
    <property type="project" value="UniProtKB-ARBA"/>
</dbReference>
<proteinExistence type="predicted"/>
<comment type="caution">
    <text evidence="4">The sequence shown here is derived from an EMBL/GenBank/DDBJ whole genome shotgun (WGS) entry which is preliminary data.</text>
</comment>
<evidence type="ECO:0000259" key="3">
    <source>
        <dbReference type="Pfam" id="PF05448"/>
    </source>
</evidence>
<dbReference type="SUPFAM" id="SSF53474">
    <property type="entry name" value="alpha/beta-Hydrolases"/>
    <property type="match status" value="1"/>
</dbReference>